<feature type="binding site" evidence="5">
    <location>
        <position position="114"/>
    </location>
    <ligand>
        <name>Mg(2+)</name>
        <dbReference type="ChEBI" id="CHEBI:18420"/>
    </ligand>
</feature>
<comment type="catalytic activity">
    <reaction evidence="5">
        <text>(6R)-5,10-methylene-5,6,7,8-tetrahydrofolate + 3-methyl-2-oxobutanoate + H2O = 2-dehydropantoate + (6S)-5,6,7,8-tetrahydrofolate</text>
        <dbReference type="Rhea" id="RHEA:11824"/>
        <dbReference type="ChEBI" id="CHEBI:11561"/>
        <dbReference type="ChEBI" id="CHEBI:11851"/>
        <dbReference type="ChEBI" id="CHEBI:15377"/>
        <dbReference type="ChEBI" id="CHEBI:15636"/>
        <dbReference type="ChEBI" id="CHEBI:57453"/>
        <dbReference type="EC" id="2.1.2.11"/>
    </reaction>
</comment>
<keyword evidence="7" id="KW-1185">Reference proteome</keyword>
<evidence type="ECO:0000256" key="4">
    <source>
        <dbReference type="ARBA" id="ARBA00022679"/>
    </source>
</evidence>
<feature type="binding site" evidence="5">
    <location>
        <position position="43"/>
    </location>
    <ligand>
        <name>Mg(2+)</name>
        <dbReference type="ChEBI" id="CHEBI:18420"/>
    </ligand>
</feature>
<keyword evidence="4 5" id="KW-0808">Transferase</keyword>
<comment type="cofactor">
    <cofactor evidence="5">
        <name>Mg(2+)</name>
        <dbReference type="ChEBI" id="CHEBI:18420"/>
    </cofactor>
    <text evidence="5">Binds 1 Mg(2+) ion per subunit.</text>
</comment>
<dbReference type="RefSeq" id="WP_343130386.1">
    <property type="nucleotide sequence ID" value="NZ_JBCITK010000001.1"/>
</dbReference>
<keyword evidence="5" id="KW-0963">Cytoplasm</keyword>
<dbReference type="InterPro" id="IPR015813">
    <property type="entry name" value="Pyrv/PenolPyrv_kinase-like_dom"/>
</dbReference>
<comment type="caution">
    <text evidence="6">The sequence shown here is derived from an EMBL/GenBank/DDBJ whole genome shotgun (WGS) entry which is preliminary data.</text>
</comment>
<dbReference type="SUPFAM" id="SSF51621">
    <property type="entry name" value="Phosphoenolpyruvate/pyruvate domain"/>
    <property type="match status" value="1"/>
</dbReference>
<dbReference type="InterPro" id="IPR040442">
    <property type="entry name" value="Pyrv_kinase-like_dom_sf"/>
</dbReference>
<feature type="active site" description="Proton acceptor" evidence="5">
    <location>
        <position position="181"/>
    </location>
</feature>
<dbReference type="NCBIfam" id="TIGR00222">
    <property type="entry name" value="panB"/>
    <property type="match status" value="1"/>
</dbReference>
<dbReference type="Pfam" id="PF02548">
    <property type="entry name" value="Pantoate_transf"/>
    <property type="match status" value="1"/>
</dbReference>
<organism evidence="6 7">
    <name type="scientific">Alkalicoccobacillus gibsonii</name>
    <dbReference type="NCBI Taxonomy" id="79881"/>
    <lineage>
        <taxon>Bacteria</taxon>
        <taxon>Bacillati</taxon>
        <taxon>Bacillota</taxon>
        <taxon>Bacilli</taxon>
        <taxon>Bacillales</taxon>
        <taxon>Bacillaceae</taxon>
        <taxon>Alkalicoccobacillus</taxon>
    </lineage>
</organism>
<comment type="function">
    <text evidence="5">Catalyzes the reversible reaction in which hydroxymethyl group from 5,10-methylenetetrahydrofolate is transferred onto alpha-ketoisovalerate to form ketopantoate.</text>
</comment>
<reference evidence="6 7" key="1">
    <citation type="submission" date="2024-03" db="EMBL/GenBank/DDBJ databases">
        <title>Bacilli Hybrid Assemblies.</title>
        <authorList>
            <person name="Kovac J."/>
        </authorList>
    </citation>
    <scope>NUCLEOTIDE SEQUENCE [LARGE SCALE GENOMIC DNA]</scope>
    <source>
        <strain evidence="6 7">FSL R7-0666</strain>
    </source>
</reference>
<accession>A0ABU9VIL6</accession>
<evidence type="ECO:0000256" key="3">
    <source>
        <dbReference type="ARBA" id="ARBA00022655"/>
    </source>
</evidence>
<feature type="binding site" evidence="5">
    <location>
        <position position="82"/>
    </location>
    <ligand>
        <name>Mg(2+)</name>
        <dbReference type="ChEBI" id="CHEBI:18420"/>
    </ligand>
</feature>
<feature type="binding site" evidence="5">
    <location>
        <position position="112"/>
    </location>
    <ligand>
        <name>3-methyl-2-oxobutanoate</name>
        <dbReference type="ChEBI" id="CHEBI:11851"/>
    </ligand>
</feature>
<dbReference type="GO" id="GO:0003864">
    <property type="term" value="F:3-methyl-2-oxobutanoate hydroxymethyltransferase activity"/>
    <property type="evidence" value="ECO:0007669"/>
    <property type="project" value="UniProtKB-EC"/>
</dbReference>
<dbReference type="PANTHER" id="PTHR20881">
    <property type="entry name" value="3-METHYL-2-OXOBUTANOATE HYDROXYMETHYLTRANSFERASE"/>
    <property type="match status" value="1"/>
</dbReference>
<keyword evidence="5" id="KW-0460">Magnesium</keyword>
<keyword evidence="5" id="KW-0479">Metal-binding</keyword>
<comment type="subcellular location">
    <subcellularLocation>
        <location evidence="5">Cytoplasm</location>
    </subcellularLocation>
</comment>
<dbReference type="EC" id="2.1.2.11" evidence="5"/>
<dbReference type="HAMAP" id="MF_00156">
    <property type="entry name" value="PanB"/>
    <property type="match status" value="1"/>
</dbReference>
<feature type="binding site" evidence="5">
    <location>
        <begin position="43"/>
        <end position="44"/>
    </location>
    <ligand>
        <name>3-methyl-2-oxobutanoate</name>
        <dbReference type="ChEBI" id="CHEBI:11851"/>
    </ligand>
</feature>
<dbReference type="Proteomes" id="UP001418796">
    <property type="component" value="Unassembled WGS sequence"/>
</dbReference>
<dbReference type="PANTHER" id="PTHR20881:SF0">
    <property type="entry name" value="3-METHYL-2-OXOBUTANOATE HYDROXYMETHYLTRANSFERASE"/>
    <property type="match status" value="1"/>
</dbReference>
<dbReference type="EMBL" id="JBCITK010000001">
    <property type="protein sequence ID" value="MEN0643472.1"/>
    <property type="molecule type" value="Genomic_DNA"/>
</dbReference>
<evidence type="ECO:0000256" key="2">
    <source>
        <dbReference type="ARBA" id="ARBA00011424"/>
    </source>
</evidence>
<evidence type="ECO:0000256" key="1">
    <source>
        <dbReference type="ARBA" id="ARBA00008676"/>
    </source>
</evidence>
<sequence>MKTTADFKKRKRENEPISMVTAYDAPSAKFAEAAGIDAILVGDSLGMVVLGYDSTIPVTMDDMVLHTKAVKRGAASTFVVADLPHLSYHGSIDLTLANVRRLIQEAGADAVKLEGGSTVINEIRTLTEAGVPVMAHLGLTPQSVAVMGGYRIQGKDRKGAEALLQDALAVEKAGAFSLVLECVPTEVAAFITEALSIPVIGIGAGPKTDGQVLVYHDLIGYGDVHVPKFVKAYTNVSEMIVASLKEYHQEVKQRVFPAAEHSFTVSEDVISGLYGGGHNESH</sequence>
<evidence type="ECO:0000313" key="6">
    <source>
        <dbReference type="EMBL" id="MEN0643472.1"/>
    </source>
</evidence>
<protein>
    <recommendedName>
        <fullName evidence="5">3-methyl-2-oxobutanoate hydroxymethyltransferase</fullName>
        <ecNumber evidence="5">2.1.2.11</ecNumber>
    </recommendedName>
    <alternativeName>
        <fullName evidence="5">Ketopantoate hydroxymethyltransferase</fullName>
        <shortName evidence="5">KPHMT</shortName>
    </alternativeName>
</protein>
<name>A0ABU9VIL6_9BACI</name>
<feature type="binding site" evidence="5">
    <location>
        <position position="82"/>
    </location>
    <ligand>
        <name>3-methyl-2-oxobutanoate</name>
        <dbReference type="ChEBI" id="CHEBI:11851"/>
    </ligand>
</feature>
<evidence type="ECO:0000256" key="5">
    <source>
        <dbReference type="HAMAP-Rule" id="MF_00156"/>
    </source>
</evidence>
<proteinExistence type="inferred from homology"/>
<dbReference type="Gene3D" id="3.20.20.60">
    <property type="entry name" value="Phosphoenolpyruvate-binding domains"/>
    <property type="match status" value="1"/>
</dbReference>
<dbReference type="CDD" id="cd06557">
    <property type="entry name" value="KPHMT-like"/>
    <property type="match status" value="1"/>
</dbReference>
<comment type="pathway">
    <text evidence="5">Cofactor biosynthesis; (R)-pantothenate biosynthesis; (R)-pantoate from 3-methyl-2-oxobutanoate: step 1/2.</text>
</comment>
<comment type="subunit">
    <text evidence="2 5">Homodecamer; pentamer of dimers.</text>
</comment>
<evidence type="ECO:0000313" key="7">
    <source>
        <dbReference type="Proteomes" id="UP001418796"/>
    </source>
</evidence>
<gene>
    <name evidence="5 6" type="primary">panB</name>
    <name evidence="6" type="ORF">MKY91_09975</name>
</gene>
<comment type="similarity">
    <text evidence="1 5">Belongs to the PanB family.</text>
</comment>
<dbReference type="PIRSF" id="PIRSF000388">
    <property type="entry name" value="Pantoate_hydroxy_MeTrfase"/>
    <property type="match status" value="1"/>
</dbReference>
<keyword evidence="3 5" id="KW-0566">Pantothenate biosynthesis</keyword>
<dbReference type="NCBIfam" id="NF001452">
    <property type="entry name" value="PRK00311.1"/>
    <property type="match status" value="1"/>
</dbReference>
<dbReference type="InterPro" id="IPR003700">
    <property type="entry name" value="Pantoate_hydroxy_MeTrfase"/>
</dbReference>